<accession>A0A5M3VVC6</accession>
<dbReference type="AlphaFoldDB" id="A0A5M3VVC6"/>
<organism evidence="2 3">
    <name type="scientific">Acrocarpospora corrugata</name>
    <dbReference type="NCBI Taxonomy" id="35763"/>
    <lineage>
        <taxon>Bacteria</taxon>
        <taxon>Bacillati</taxon>
        <taxon>Actinomycetota</taxon>
        <taxon>Actinomycetes</taxon>
        <taxon>Streptosporangiales</taxon>
        <taxon>Streptosporangiaceae</taxon>
        <taxon>Acrocarpospora</taxon>
    </lineage>
</organism>
<evidence type="ECO:0000313" key="2">
    <source>
        <dbReference type="EMBL" id="GES00747.1"/>
    </source>
</evidence>
<comment type="caution">
    <text evidence="2">The sequence shown here is derived from an EMBL/GenBank/DDBJ whole genome shotgun (WGS) entry which is preliminary data.</text>
</comment>
<sequence length="278" mass="29867">MDLNAAADLLYALPPAEFTAARTALVKEVKATDAALSREIAGLRRPTVVAWAVNQLVRRDPPELTELLTLGEDLRQAWQDQDARALAALSARRTGLTAVVTRLVADLAAASGQRLATLTEVEQTLDAAVVDAEAAARVRQATLTTALAYSGFAPAPVPATPRTPRQPPADREARRSRELAEAAAQAEQEAAESEAALADWARELADAVRERERRAEKLAALETKLAEIESKLAAAREKHTQAAKRADLAQRDETRARRAAEAARARATAARSRAPLPE</sequence>
<feature type="compositionally biased region" description="Pro residues" evidence="1">
    <location>
        <begin position="155"/>
        <end position="167"/>
    </location>
</feature>
<dbReference type="OrthoDB" id="3541690at2"/>
<dbReference type="RefSeq" id="WP_155337064.1">
    <property type="nucleotide sequence ID" value="NZ_BAAABN010000098.1"/>
</dbReference>
<feature type="region of interest" description="Disordered" evidence="1">
    <location>
        <begin position="152"/>
        <end position="178"/>
    </location>
</feature>
<gene>
    <name evidence="2" type="ORF">Acor_28110</name>
</gene>
<keyword evidence="3" id="KW-1185">Reference proteome</keyword>
<proteinExistence type="predicted"/>
<dbReference type="EMBL" id="BLAD01000046">
    <property type="protein sequence ID" value="GES00747.1"/>
    <property type="molecule type" value="Genomic_DNA"/>
</dbReference>
<feature type="region of interest" description="Disordered" evidence="1">
    <location>
        <begin position="235"/>
        <end position="278"/>
    </location>
</feature>
<protein>
    <submittedName>
        <fullName evidence="2">Uncharacterized protein</fullName>
    </submittedName>
</protein>
<feature type="compositionally biased region" description="Low complexity" evidence="1">
    <location>
        <begin position="265"/>
        <end position="278"/>
    </location>
</feature>
<evidence type="ECO:0000313" key="3">
    <source>
        <dbReference type="Proteomes" id="UP000334990"/>
    </source>
</evidence>
<name>A0A5M3VVC6_9ACTN</name>
<evidence type="ECO:0000256" key="1">
    <source>
        <dbReference type="SAM" id="MobiDB-lite"/>
    </source>
</evidence>
<feature type="compositionally biased region" description="Basic and acidic residues" evidence="1">
    <location>
        <begin position="168"/>
        <end position="178"/>
    </location>
</feature>
<feature type="compositionally biased region" description="Basic and acidic residues" evidence="1">
    <location>
        <begin position="235"/>
        <end position="264"/>
    </location>
</feature>
<reference evidence="2 3" key="1">
    <citation type="submission" date="2019-10" db="EMBL/GenBank/DDBJ databases">
        <title>Whole genome shotgun sequence of Acrocarpospora corrugata NBRC 13972.</title>
        <authorList>
            <person name="Ichikawa N."/>
            <person name="Kimura A."/>
            <person name="Kitahashi Y."/>
            <person name="Komaki H."/>
            <person name="Oguchi A."/>
        </authorList>
    </citation>
    <scope>NUCLEOTIDE SEQUENCE [LARGE SCALE GENOMIC DNA]</scope>
    <source>
        <strain evidence="2 3">NBRC 13972</strain>
    </source>
</reference>
<dbReference type="Proteomes" id="UP000334990">
    <property type="component" value="Unassembled WGS sequence"/>
</dbReference>